<sequence>MDPGSPRWISSPRNPSRSIPRALLTELLKRVSRAPAPSQRGAPCAPLSDPGETGPMGVVVHRPAQAQSVGPGLVHGTMPDHGRAQGDPMNDQGTPVSADGFRVVAVDADWPESRQFMGGGDNQVTGDIHVCLWFGSASCDPQVEHVMVLSASSGNAKADEALEDALEDYCHPGEGPPASLPVPEPITITAEGKPVTFELWRNSSNPYWVARGRVENTEVVLSGSGTEPSELRLVRVNDLAAYSAPIAFLPAREAISAAMGSDLQAAGPSRQLQVEEADTTLRALRDIAARGAALGGPGRELHGEEADTVMRALRHLAQEAGPAGEWGAES</sequence>
<accession>D6A8Y8</accession>
<proteinExistence type="predicted"/>
<dbReference type="EMBL" id="DS999641">
    <property type="protein sequence ID" value="EFE66206.2"/>
    <property type="molecule type" value="Genomic_DNA"/>
</dbReference>
<evidence type="ECO:0000256" key="1">
    <source>
        <dbReference type="SAM" id="MobiDB-lite"/>
    </source>
</evidence>
<evidence type="ECO:0000313" key="3">
    <source>
        <dbReference type="Proteomes" id="UP000003824"/>
    </source>
</evidence>
<dbReference type="AlphaFoldDB" id="D6A8Y8"/>
<protein>
    <submittedName>
        <fullName evidence="2">Predicted protein</fullName>
    </submittedName>
</protein>
<feature type="region of interest" description="Disordered" evidence="1">
    <location>
        <begin position="30"/>
        <end position="55"/>
    </location>
</feature>
<evidence type="ECO:0000313" key="2">
    <source>
        <dbReference type="EMBL" id="EFE66206.2"/>
    </source>
</evidence>
<reference evidence="3" key="1">
    <citation type="submission" date="2008-12" db="EMBL/GenBank/DDBJ databases">
        <title>Annotation of Streptomyces ghanaensis ATCC 14672.</title>
        <authorList>
            <consortium name="The Broad Institute Genome Sequencing Platform"/>
            <consortium name="Broad Institute Microbial Sequencing Center"/>
            <person name="Fischbach M."/>
            <person name="Ward D."/>
            <person name="Young S."/>
            <person name="Kodira C.D."/>
            <person name="Zeng Q."/>
            <person name="Koehrsen M."/>
            <person name="Godfrey P."/>
            <person name="Alvarado L."/>
            <person name="Berlin A.M."/>
            <person name="Borenstein D."/>
            <person name="Chen Z."/>
            <person name="Engels R."/>
            <person name="Freedman E."/>
            <person name="Gellesch M."/>
            <person name="Goldberg J."/>
            <person name="Griggs A."/>
            <person name="Gujja S."/>
            <person name="Heiman D.I."/>
            <person name="Hepburn T.A."/>
            <person name="Howarth C."/>
            <person name="Jen D."/>
            <person name="Larson L."/>
            <person name="Lewis B."/>
            <person name="Mehta T."/>
            <person name="Park D."/>
            <person name="Pearson M."/>
            <person name="Roberts A."/>
            <person name="Saif S."/>
            <person name="Shea T.D."/>
            <person name="Shenoy N."/>
            <person name="Sisk P."/>
            <person name="Stolte C."/>
            <person name="Sykes S.N."/>
            <person name="Walk T."/>
            <person name="White J."/>
            <person name="Yandava C."/>
            <person name="Straight P."/>
            <person name="Clardy J."/>
            <person name="Hung D."/>
            <person name="Kolter R."/>
            <person name="Mekalanos J."/>
            <person name="Walker S."/>
            <person name="Walsh C.T."/>
            <person name="Wieland B.L.C."/>
            <person name="Ilzarbe M."/>
            <person name="Galagan J."/>
            <person name="Nusbaum C."/>
            <person name="Birren B."/>
        </authorList>
    </citation>
    <scope>NUCLEOTIDE SEQUENCE [LARGE SCALE GENOMIC DNA]</scope>
    <source>
        <strain evidence="3">ATCC 14672 / DSM 40746 / JCM 4963 / KCTC 9882 / NRRL B-12104 / FH 1290</strain>
    </source>
</reference>
<gene>
    <name evidence="2" type="ORF">SSFG_01459</name>
</gene>
<dbReference type="eggNOG" id="ENOG5031FB9">
    <property type="taxonomic scope" value="Bacteria"/>
</dbReference>
<dbReference type="Proteomes" id="UP000003824">
    <property type="component" value="Unassembled WGS sequence"/>
</dbReference>
<feature type="region of interest" description="Disordered" evidence="1">
    <location>
        <begin position="1"/>
        <end position="20"/>
    </location>
</feature>
<organism evidence="2 3">
    <name type="scientific">Streptomyces viridosporus (strain ATCC 14672 / DSM 40746 / JCM 4963 / KCTC 9882 / NRRL B-12104 / FH 1290)</name>
    <name type="common">Streptomyces ghanaensis</name>
    <dbReference type="NCBI Taxonomy" id="566461"/>
    <lineage>
        <taxon>Bacteria</taxon>
        <taxon>Bacillati</taxon>
        <taxon>Actinomycetota</taxon>
        <taxon>Actinomycetes</taxon>
        <taxon>Kitasatosporales</taxon>
        <taxon>Streptomycetaceae</taxon>
        <taxon>Streptomyces</taxon>
    </lineage>
</organism>
<name>D6A8Y8_STRV1</name>